<proteinExistence type="predicted"/>
<dbReference type="InterPro" id="IPR003607">
    <property type="entry name" value="HD/PDEase_dom"/>
</dbReference>
<dbReference type="EMBL" id="JASKHM010000007">
    <property type="protein sequence ID" value="MEQ4483575.1"/>
    <property type="molecule type" value="Genomic_DNA"/>
</dbReference>
<dbReference type="SUPFAM" id="SSF109604">
    <property type="entry name" value="HD-domain/PDEase-like"/>
    <property type="match status" value="1"/>
</dbReference>
<feature type="domain" description="HD-GYP" evidence="1">
    <location>
        <begin position="72"/>
        <end position="268"/>
    </location>
</feature>
<comment type="caution">
    <text evidence="2">The sequence shown here is derived from an EMBL/GenBank/DDBJ whole genome shotgun (WGS) entry which is preliminary data.</text>
</comment>
<dbReference type="PANTHER" id="PTHR43155:SF2">
    <property type="entry name" value="CYCLIC DI-GMP PHOSPHODIESTERASE PA4108"/>
    <property type="match status" value="1"/>
</dbReference>
<dbReference type="PROSITE" id="PS51832">
    <property type="entry name" value="HD_GYP"/>
    <property type="match status" value="1"/>
</dbReference>
<name>A0ABV1KTX4_9BACL</name>
<reference evidence="2 3" key="1">
    <citation type="journal article" date="2023" name="Genome Announc.">
        <title>Pan-Genome Analyses of the Genus Cohnella and Proposal of the Novel Species Cohnella silvisoli sp. nov., Isolated from Forest Soil.</title>
        <authorList>
            <person name="Wang C."/>
            <person name="Mao L."/>
            <person name="Bao G."/>
            <person name="Zhu H."/>
        </authorList>
    </citation>
    <scope>NUCLEOTIDE SEQUENCE [LARGE SCALE GENOMIC DNA]</scope>
    <source>
        <strain evidence="2 3">NL03-T5-1</strain>
    </source>
</reference>
<dbReference type="SMART" id="SM00471">
    <property type="entry name" value="HDc"/>
    <property type="match status" value="1"/>
</dbReference>
<evidence type="ECO:0000313" key="3">
    <source>
        <dbReference type="Proteomes" id="UP001493487"/>
    </source>
</evidence>
<dbReference type="InterPro" id="IPR006675">
    <property type="entry name" value="HDIG_dom"/>
</dbReference>
<accession>A0ABV1KTX4</accession>
<sequence length="310" mass="35116">MSHKLTKEDLNKLTVHGIQLDEHDVVPLTSEKKALQALEESVTTVQHIFQEIRQTGQIPILDIRNEVMPAIVQSTEQAQVFPLLISMQAKDDYTYRHNIAVGAISSMLGRWVGLPENELAILTIGAILHDVGKMRVPETILNKTDKLTDEEFEIMKKHTLFGYDMIKNCIGLSQRSALIALQHHEREDGSGYPLRLRGEQIDYLSKIVAISDVFHALTSNRVYRNATPFYEILRQMYIGSLGNFDSQILQTFTRRIMNALVGSMVELTDGRTGKVVLINPTDPTRPLIQSNEIFIDLSKENQIHMEQIIG</sequence>
<dbReference type="NCBIfam" id="TIGR00277">
    <property type="entry name" value="HDIG"/>
    <property type="match status" value="1"/>
</dbReference>
<dbReference type="GO" id="GO:0016787">
    <property type="term" value="F:hydrolase activity"/>
    <property type="evidence" value="ECO:0007669"/>
    <property type="project" value="UniProtKB-KW"/>
</dbReference>
<dbReference type="Pfam" id="PF13487">
    <property type="entry name" value="HD_5"/>
    <property type="match status" value="1"/>
</dbReference>
<dbReference type="RefSeq" id="WP_232185699.1">
    <property type="nucleotide sequence ID" value="NZ_JAIOAP010000006.1"/>
</dbReference>
<protein>
    <submittedName>
        <fullName evidence="2">HD-GYP domain-containing protein</fullName>
        <ecNumber evidence="2">3.1.4.-</ecNumber>
    </submittedName>
</protein>
<keyword evidence="2" id="KW-0378">Hydrolase</keyword>
<gene>
    <name evidence="2" type="ORF">QJS35_14365</name>
</gene>
<evidence type="ECO:0000259" key="1">
    <source>
        <dbReference type="PROSITE" id="PS51832"/>
    </source>
</evidence>
<organism evidence="2 3">
    <name type="scientific">Cohnella silvisoli</name>
    <dbReference type="NCBI Taxonomy" id="2873699"/>
    <lineage>
        <taxon>Bacteria</taxon>
        <taxon>Bacillati</taxon>
        <taxon>Bacillota</taxon>
        <taxon>Bacilli</taxon>
        <taxon>Bacillales</taxon>
        <taxon>Paenibacillaceae</taxon>
        <taxon>Cohnella</taxon>
    </lineage>
</organism>
<evidence type="ECO:0000313" key="2">
    <source>
        <dbReference type="EMBL" id="MEQ4483575.1"/>
    </source>
</evidence>
<dbReference type="EC" id="3.1.4.-" evidence="2"/>
<dbReference type="Proteomes" id="UP001493487">
    <property type="component" value="Unassembled WGS sequence"/>
</dbReference>
<keyword evidence="3" id="KW-1185">Reference proteome</keyword>
<dbReference type="PANTHER" id="PTHR43155">
    <property type="entry name" value="CYCLIC DI-GMP PHOSPHODIESTERASE PA4108-RELATED"/>
    <property type="match status" value="1"/>
</dbReference>
<dbReference type="InterPro" id="IPR037522">
    <property type="entry name" value="HD_GYP_dom"/>
</dbReference>
<dbReference type="CDD" id="cd00077">
    <property type="entry name" value="HDc"/>
    <property type="match status" value="1"/>
</dbReference>
<dbReference type="Gene3D" id="1.10.3210.10">
    <property type="entry name" value="Hypothetical protein af1432"/>
    <property type="match status" value="1"/>
</dbReference>